<dbReference type="Proteomes" id="UP000494115">
    <property type="component" value="Unassembled WGS sequence"/>
</dbReference>
<dbReference type="Pfam" id="PF01425">
    <property type="entry name" value="Amidase"/>
    <property type="match status" value="1"/>
</dbReference>
<keyword evidence="3" id="KW-1185">Reference proteome</keyword>
<protein>
    <submittedName>
        <fullName evidence="2">2-amino-5-chloromuconic acid deaminase</fullName>
        <ecNumber evidence="2">3.5.99.5</ecNumber>
    </submittedName>
</protein>
<keyword evidence="2" id="KW-0378">Hydrolase</keyword>
<accession>A0A6S7B6J2</accession>
<evidence type="ECO:0000313" key="3">
    <source>
        <dbReference type="Proteomes" id="UP000494115"/>
    </source>
</evidence>
<reference evidence="2 3" key="1">
    <citation type="submission" date="2020-04" db="EMBL/GenBank/DDBJ databases">
        <authorList>
            <person name="De Canck E."/>
        </authorList>
    </citation>
    <scope>NUCLEOTIDE SEQUENCE [LARGE SCALE GENOMIC DNA]</scope>
    <source>
        <strain evidence="2 3">LMG 28138</strain>
    </source>
</reference>
<proteinExistence type="predicted"/>
<dbReference type="EMBL" id="CADIKM010000009">
    <property type="protein sequence ID" value="CAB3787412.1"/>
    <property type="molecule type" value="Genomic_DNA"/>
</dbReference>
<feature type="domain" description="Amidase" evidence="1">
    <location>
        <begin position="30"/>
        <end position="447"/>
    </location>
</feature>
<dbReference type="Gene3D" id="3.90.1300.10">
    <property type="entry name" value="Amidase signature (AS) domain"/>
    <property type="match status" value="1"/>
</dbReference>
<gene>
    <name evidence="2" type="primary">cnbH_1</name>
    <name evidence="2" type="ORF">LMG28138_02416</name>
</gene>
<dbReference type="PANTHER" id="PTHR11895:SF176">
    <property type="entry name" value="AMIDASE AMID-RELATED"/>
    <property type="match status" value="1"/>
</dbReference>
<dbReference type="PROSITE" id="PS00571">
    <property type="entry name" value="AMIDASES"/>
    <property type="match status" value="1"/>
</dbReference>
<dbReference type="AlphaFoldDB" id="A0A6S7B6J2"/>
<sequence length="462" mass="48933">MTFISSSPFEALTAAELGRLLHDRKVEPRELTDYFVERIERGKNSGVFTSTCFERARREAAQSAARYRAGRPLGPLDGVPVAWKDLIDIEGLATTAGSAVYRDAPPAQHDAPIVRHLAAAGMVTLGKTNLSEFAYSALGLNPHFGTPLNPRASDMPRVPGGSSSGSAVAVAAGLVPVSIGTDTGGSVRTPAAFNGVVGFKTSEQWIDTDGVFPLSRTLDTIGVFAHDVADCYLLDFALRGLKAPSLAPDATSLASLTLVAPENAILDEVEPEVRRNFVASLERAAAAGVQVRWQPVPELTQVRELIARHGNIAAAEGYQSHRELLESPRHAQIDVTVYKRMMGGKTMSAEDFDALQRGRVALQRSLWATLGDALLVMPTVPHVAPPIAPLAADPDVFARVNLKTICNTLLGNMLNTCGLALPNGLGAAQMPTSLLLSAPATHEARLLRAGVGLAPIIAGENP</sequence>
<dbReference type="InterPro" id="IPR000120">
    <property type="entry name" value="Amidase"/>
</dbReference>
<dbReference type="GO" id="GO:0050540">
    <property type="term" value="F:2-aminomuconate deaminase activity"/>
    <property type="evidence" value="ECO:0007669"/>
    <property type="project" value="UniProtKB-EC"/>
</dbReference>
<organism evidence="2 3">
    <name type="scientific">Pararobbsia alpina</name>
    <dbReference type="NCBI Taxonomy" id="621374"/>
    <lineage>
        <taxon>Bacteria</taxon>
        <taxon>Pseudomonadati</taxon>
        <taxon>Pseudomonadota</taxon>
        <taxon>Betaproteobacteria</taxon>
        <taxon>Burkholderiales</taxon>
        <taxon>Burkholderiaceae</taxon>
        <taxon>Pararobbsia</taxon>
    </lineage>
</organism>
<evidence type="ECO:0000259" key="1">
    <source>
        <dbReference type="Pfam" id="PF01425"/>
    </source>
</evidence>
<name>A0A6S7B6J2_9BURK</name>
<dbReference type="InterPro" id="IPR036928">
    <property type="entry name" value="AS_sf"/>
</dbReference>
<evidence type="ECO:0000313" key="2">
    <source>
        <dbReference type="EMBL" id="CAB3787412.1"/>
    </source>
</evidence>
<dbReference type="InterPro" id="IPR020556">
    <property type="entry name" value="Amidase_CS"/>
</dbReference>
<dbReference type="SUPFAM" id="SSF75304">
    <property type="entry name" value="Amidase signature (AS) enzymes"/>
    <property type="match status" value="1"/>
</dbReference>
<dbReference type="EC" id="3.5.99.5" evidence="2"/>
<dbReference type="InterPro" id="IPR023631">
    <property type="entry name" value="Amidase_dom"/>
</dbReference>
<dbReference type="PANTHER" id="PTHR11895">
    <property type="entry name" value="TRANSAMIDASE"/>
    <property type="match status" value="1"/>
</dbReference>
<dbReference type="RefSeq" id="WP_175104998.1">
    <property type="nucleotide sequence ID" value="NZ_CADIKM010000009.1"/>
</dbReference>